<dbReference type="Gene3D" id="1.10.510.10">
    <property type="entry name" value="Transferase(Phosphotransferase) domain 1"/>
    <property type="match status" value="1"/>
</dbReference>
<dbReference type="GO" id="GO:0007169">
    <property type="term" value="P:cell surface receptor protein tyrosine kinase signaling pathway"/>
    <property type="evidence" value="ECO:0007669"/>
    <property type="project" value="TreeGrafter"/>
</dbReference>
<evidence type="ECO:0000256" key="14">
    <source>
        <dbReference type="ARBA" id="ARBA00051243"/>
    </source>
</evidence>
<dbReference type="RefSeq" id="XP_066917542.1">
    <property type="nucleotide sequence ID" value="XM_067061441.1"/>
</dbReference>
<evidence type="ECO:0000256" key="12">
    <source>
        <dbReference type="ARBA" id="ARBA00023170"/>
    </source>
</evidence>
<evidence type="ECO:0000256" key="10">
    <source>
        <dbReference type="ARBA" id="ARBA00023136"/>
    </source>
</evidence>
<dbReference type="InterPro" id="IPR013783">
    <property type="entry name" value="Ig-like_fold"/>
</dbReference>
<dbReference type="InterPro" id="IPR020635">
    <property type="entry name" value="Tyr_kinase_cat_dom"/>
</dbReference>
<keyword evidence="6 15" id="KW-0547">Nucleotide-binding</keyword>
<keyword evidence="11" id="KW-0829">Tyrosine-protein kinase</keyword>
<dbReference type="Pfam" id="PF07714">
    <property type="entry name" value="PK_Tyr_Ser-Thr"/>
    <property type="match status" value="1"/>
</dbReference>
<feature type="domain" description="Fibronectin type-III" evidence="19">
    <location>
        <begin position="76"/>
        <end position="175"/>
    </location>
</feature>
<comment type="subcellular location">
    <subcellularLocation>
        <location evidence="1">Membrane</location>
        <topology evidence="1">Single-pass membrane protein</topology>
    </subcellularLocation>
</comment>
<evidence type="ECO:0000256" key="5">
    <source>
        <dbReference type="ARBA" id="ARBA00022737"/>
    </source>
</evidence>
<dbReference type="PANTHER" id="PTHR24416">
    <property type="entry name" value="TYROSINE-PROTEIN KINASE RECEPTOR"/>
    <property type="match status" value="1"/>
</dbReference>
<feature type="transmembrane region" description="Helical" evidence="16">
    <location>
        <begin position="297"/>
        <end position="320"/>
    </location>
</feature>
<dbReference type="InterPro" id="IPR008266">
    <property type="entry name" value="Tyr_kinase_AS"/>
</dbReference>
<keyword evidence="17" id="KW-0732">Signal</keyword>
<dbReference type="EnsemblMetazoa" id="CLYHEMT008505.1">
    <property type="protein sequence ID" value="CLYHEMP008505.1"/>
    <property type="gene ID" value="CLYHEMG008505"/>
</dbReference>
<proteinExistence type="predicted"/>
<dbReference type="SUPFAM" id="SSF56112">
    <property type="entry name" value="Protein kinase-like (PK-like)"/>
    <property type="match status" value="1"/>
</dbReference>
<evidence type="ECO:0000256" key="3">
    <source>
        <dbReference type="ARBA" id="ARBA00022679"/>
    </source>
</evidence>
<feature type="domain" description="Protein kinase" evidence="18">
    <location>
        <begin position="400"/>
        <end position="675"/>
    </location>
</feature>
<dbReference type="RefSeq" id="XP_066917541.1">
    <property type="nucleotide sequence ID" value="XM_067061440.1"/>
</dbReference>
<keyword evidence="12" id="KW-0675">Receptor</keyword>
<keyword evidence="13" id="KW-0325">Glycoprotein</keyword>
<dbReference type="InterPro" id="IPR003961">
    <property type="entry name" value="FN3_dom"/>
</dbReference>
<evidence type="ECO:0000256" key="6">
    <source>
        <dbReference type="ARBA" id="ARBA00022741"/>
    </source>
</evidence>
<dbReference type="PROSITE" id="PS50853">
    <property type="entry name" value="FN3"/>
    <property type="match status" value="1"/>
</dbReference>
<dbReference type="EC" id="2.7.10.1" evidence="2"/>
<evidence type="ECO:0000256" key="8">
    <source>
        <dbReference type="ARBA" id="ARBA00022840"/>
    </source>
</evidence>
<dbReference type="InterPro" id="IPR050122">
    <property type="entry name" value="RTK"/>
</dbReference>
<reference evidence="20" key="1">
    <citation type="submission" date="2021-01" db="UniProtKB">
        <authorList>
            <consortium name="EnsemblMetazoa"/>
        </authorList>
    </citation>
    <scope>IDENTIFICATION</scope>
</reference>
<evidence type="ECO:0000256" key="13">
    <source>
        <dbReference type="ARBA" id="ARBA00023180"/>
    </source>
</evidence>
<dbReference type="InterPro" id="IPR011009">
    <property type="entry name" value="Kinase-like_dom_sf"/>
</dbReference>
<dbReference type="CDD" id="cd00192">
    <property type="entry name" value="PTKc"/>
    <property type="match status" value="1"/>
</dbReference>
<dbReference type="GO" id="GO:0043235">
    <property type="term" value="C:receptor complex"/>
    <property type="evidence" value="ECO:0007669"/>
    <property type="project" value="TreeGrafter"/>
</dbReference>
<keyword evidence="21" id="KW-1185">Reference proteome</keyword>
<protein>
    <recommendedName>
        <fullName evidence="2">receptor protein-tyrosine kinase</fullName>
        <ecNumber evidence="2">2.7.10.1</ecNumber>
    </recommendedName>
</protein>
<dbReference type="SUPFAM" id="SSF49265">
    <property type="entry name" value="Fibronectin type III"/>
    <property type="match status" value="1"/>
</dbReference>
<keyword evidence="4 16" id="KW-0812">Transmembrane</keyword>
<evidence type="ECO:0000256" key="2">
    <source>
        <dbReference type="ARBA" id="ARBA00011902"/>
    </source>
</evidence>
<comment type="catalytic activity">
    <reaction evidence="14">
        <text>L-tyrosyl-[protein] + ATP = O-phospho-L-tyrosyl-[protein] + ADP + H(+)</text>
        <dbReference type="Rhea" id="RHEA:10596"/>
        <dbReference type="Rhea" id="RHEA-COMP:10136"/>
        <dbReference type="Rhea" id="RHEA-COMP:20101"/>
        <dbReference type="ChEBI" id="CHEBI:15378"/>
        <dbReference type="ChEBI" id="CHEBI:30616"/>
        <dbReference type="ChEBI" id="CHEBI:46858"/>
        <dbReference type="ChEBI" id="CHEBI:61978"/>
        <dbReference type="ChEBI" id="CHEBI:456216"/>
        <dbReference type="EC" id="2.7.10.1"/>
    </reaction>
</comment>
<evidence type="ECO:0000256" key="16">
    <source>
        <dbReference type="SAM" id="Phobius"/>
    </source>
</evidence>
<dbReference type="InterPro" id="IPR001245">
    <property type="entry name" value="Ser-Thr/Tyr_kinase_cat_dom"/>
</dbReference>
<dbReference type="PROSITE" id="PS00109">
    <property type="entry name" value="PROTEIN_KINASE_TYR"/>
    <property type="match status" value="1"/>
</dbReference>
<keyword evidence="3" id="KW-0808">Transferase</keyword>
<dbReference type="EnsemblMetazoa" id="CLYHEMT008505.2">
    <property type="protein sequence ID" value="CLYHEMP008505.2"/>
    <property type="gene ID" value="CLYHEMG008505"/>
</dbReference>
<dbReference type="GO" id="GO:0005886">
    <property type="term" value="C:plasma membrane"/>
    <property type="evidence" value="ECO:0007669"/>
    <property type="project" value="TreeGrafter"/>
</dbReference>
<feature type="binding site" evidence="15">
    <location>
        <position position="434"/>
    </location>
    <ligand>
        <name>ATP</name>
        <dbReference type="ChEBI" id="CHEBI:30616"/>
    </ligand>
</feature>
<dbReference type="AlphaFoldDB" id="A0A7M5VD87"/>
<dbReference type="PROSITE" id="PS50011">
    <property type="entry name" value="PROTEIN_KINASE_DOM"/>
    <property type="match status" value="1"/>
</dbReference>
<keyword evidence="9 16" id="KW-1133">Transmembrane helix</keyword>
<dbReference type="FunFam" id="1.10.510.10:FF:000554">
    <property type="entry name" value="Predicted protein"/>
    <property type="match status" value="1"/>
</dbReference>
<dbReference type="PRINTS" id="PR00109">
    <property type="entry name" value="TYRKINASE"/>
</dbReference>
<dbReference type="SMART" id="SM00219">
    <property type="entry name" value="TyrKc"/>
    <property type="match status" value="1"/>
</dbReference>
<evidence type="ECO:0000259" key="18">
    <source>
        <dbReference type="PROSITE" id="PS50011"/>
    </source>
</evidence>
<dbReference type="InterPro" id="IPR017441">
    <property type="entry name" value="Protein_kinase_ATP_BS"/>
</dbReference>
<dbReference type="Pfam" id="PF00041">
    <property type="entry name" value="fn3"/>
    <property type="match status" value="1"/>
</dbReference>
<keyword evidence="10 16" id="KW-0472">Membrane</keyword>
<evidence type="ECO:0000256" key="4">
    <source>
        <dbReference type="ARBA" id="ARBA00022692"/>
    </source>
</evidence>
<keyword evidence="7" id="KW-0418">Kinase</keyword>
<evidence type="ECO:0000256" key="1">
    <source>
        <dbReference type="ARBA" id="ARBA00004167"/>
    </source>
</evidence>
<dbReference type="Gene3D" id="2.60.40.10">
    <property type="entry name" value="Immunoglobulins"/>
    <property type="match status" value="1"/>
</dbReference>
<keyword evidence="5" id="KW-0677">Repeat</keyword>
<name>A0A7M5VD87_9CNID</name>
<dbReference type="Gene3D" id="3.30.200.20">
    <property type="entry name" value="Phosphorylase Kinase, domain 1"/>
    <property type="match status" value="1"/>
</dbReference>
<dbReference type="GO" id="GO:0004714">
    <property type="term" value="F:transmembrane receptor protein tyrosine kinase activity"/>
    <property type="evidence" value="ECO:0007669"/>
    <property type="project" value="UniProtKB-EC"/>
</dbReference>
<sequence length="742" mass="84825">MRNNVIISLLYIFATLPRCQGQCSGNKFPPSDNGVCLPCGLNSNSNGTDCNCNPSYSRFHYQQFDYSESCYRIPSQPRNLELVNITGESVFYKWDPPLIVDTTLESRYLILFSKCEGTSCQAIYSRELDNSQTTWSIGDLKPDSVYLMIVCASNDMFMNNTFYRNAHQHESCYKDSRRTTDGVPGGFNRLLIRANAHQDEKNIHIFQIPAPAHLGGASIKEWAAHIDCDDSKSTTIKETYNTTTFQNNQLFFITTEKICAVTTQCEFYASNKYGIGPKVPKIFQFNDDCDEEDNDTLVIVIVVVIVVVVIVIVGILVYLWRWRKQQARMEQLWLLQLERANNVSNNMVMPFRAHNLYVDAMEVEQTLEKEFSTKQVDLTDDDCNYLEDNSFDFEYNRQQLEFKYKLGEGQFGCVYKAKAIDIAGKPGESIVAVKVLKANPEEKDKQEFIDELDLLKLIKPHPNVVRLLGCCTKRGQQLAMIFEVMPSGDLQNLLRKTKQRADKTNRPIDEMIDIGEFLRFAIDIANGMDHLSFHKIVHRDLAARNVLVGNNRVCKISDMGLARPLNDDGVFHREKEAKLPIKWMSPESIKYGRSSIKSDVWSFGIVLWEIFTLGASPYPGFKSKEVPALLCHERYRMNKPEHCSEKLFEIILECWEEAYDLRPTFGNLMFKIKTLKDGNENCMNFEYYNDDAYLTSQDGGFENFDDEVLFNELQANGGGGRTNHGYQPSQVNMTNGSVAYVP</sequence>
<evidence type="ECO:0000256" key="15">
    <source>
        <dbReference type="PROSITE-ProRule" id="PRU10141"/>
    </source>
</evidence>
<dbReference type="GO" id="GO:0005524">
    <property type="term" value="F:ATP binding"/>
    <property type="evidence" value="ECO:0007669"/>
    <property type="project" value="UniProtKB-UniRule"/>
</dbReference>
<evidence type="ECO:0000313" key="20">
    <source>
        <dbReference type="EnsemblMetazoa" id="CLYHEMP008505.2"/>
    </source>
</evidence>
<organism evidence="20 21">
    <name type="scientific">Clytia hemisphaerica</name>
    <dbReference type="NCBI Taxonomy" id="252671"/>
    <lineage>
        <taxon>Eukaryota</taxon>
        <taxon>Metazoa</taxon>
        <taxon>Cnidaria</taxon>
        <taxon>Hydrozoa</taxon>
        <taxon>Hydroidolina</taxon>
        <taxon>Leptothecata</taxon>
        <taxon>Obeliida</taxon>
        <taxon>Clytiidae</taxon>
        <taxon>Clytia</taxon>
    </lineage>
</organism>
<dbReference type="CDD" id="cd00063">
    <property type="entry name" value="FN3"/>
    <property type="match status" value="1"/>
</dbReference>
<evidence type="ECO:0000313" key="21">
    <source>
        <dbReference type="Proteomes" id="UP000594262"/>
    </source>
</evidence>
<evidence type="ECO:0000256" key="11">
    <source>
        <dbReference type="ARBA" id="ARBA00023137"/>
    </source>
</evidence>
<dbReference type="Proteomes" id="UP000594262">
    <property type="component" value="Unplaced"/>
</dbReference>
<evidence type="ECO:0000256" key="9">
    <source>
        <dbReference type="ARBA" id="ARBA00022989"/>
    </source>
</evidence>
<evidence type="ECO:0000259" key="19">
    <source>
        <dbReference type="PROSITE" id="PS50853"/>
    </source>
</evidence>
<evidence type="ECO:0000256" key="7">
    <source>
        <dbReference type="ARBA" id="ARBA00022777"/>
    </source>
</evidence>
<dbReference type="PANTHER" id="PTHR24416:SF621">
    <property type="entry name" value="TYROSINE KINASE RECEPTOR CAD96CA"/>
    <property type="match status" value="1"/>
</dbReference>
<feature type="chain" id="PRO_5033596646" description="receptor protein-tyrosine kinase" evidence="17">
    <location>
        <begin position="22"/>
        <end position="742"/>
    </location>
</feature>
<evidence type="ECO:0000256" key="17">
    <source>
        <dbReference type="SAM" id="SignalP"/>
    </source>
</evidence>
<dbReference type="PROSITE" id="PS00107">
    <property type="entry name" value="PROTEIN_KINASE_ATP"/>
    <property type="match status" value="1"/>
</dbReference>
<keyword evidence="8 15" id="KW-0067">ATP-binding</keyword>
<dbReference type="InterPro" id="IPR000719">
    <property type="entry name" value="Prot_kinase_dom"/>
</dbReference>
<dbReference type="GeneID" id="136804916"/>
<dbReference type="InterPro" id="IPR036116">
    <property type="entry name" value="FN3_sf"/>
</dbReference>
<feature type="signal peptide" evidence="17">
    <location>
        <begin position="1"/>
        <end position="21"/>
    </location>
</feature>
<accession>A0A7M5VD87</accession>
<dbReference type="OrthoDB" id="5962987at2759"/>